<reference evidence="1 2" key="1">
    <citation type="submission" date="2015-01" db="EMBL/GenBank/DDBJ databases">
        <title>Evolution of Trichinella species and genotypes.</title>
        <authorList>
            <person name="Korhonen P.K."/>
            <person name="Edoardo P."/>
            <person name="Giuseppe L.R."/>
            <person name="Gasser R.B."/>
        </authorList>
    </citation>
    <scope>NUCLEOTIDE SEQUENCE [LARGE SCALE GENOMIC DNA]</scope>
    <source>
        <strain evidence="1">ISS3</strain>
    </source>
</reference>
<comment type="caution">
    <text evidence="1">The sequence shown here is derived from an EMBL/GenBank/DDBJ whole genome shotgun (WGS) entry which is preliminary data.</text>
</comment>
<proteinExistence type="predicted"/>
<dbReference type="Proteomes" id="UP000054776">
    <property type="component" value="Unassembled WGS sequence"/>
</dbReference>
<evidence type="ECO:0000313" key="2">
    <source>
        <dbReference type="Proteomes" id="UP000054776"/>
    </source>
</evidence>
<dbReference type="EMBL" id="JYDH01000013">
    <property type="protein sequence ID" value="KRY40362.1"/>
    <property type="molecule type" value="Genomic_DNA"/>
</dbReference>
<name>A0A0V1BTU1_TRISP</name>
<keyword evidence="2" id="KW-1185">Reference proteome</keyword>
<accession>A0A0V1BTU1</accession>
<protein>
    <submittedName>
        <fullName evidence="1">Uncharacterized protein</fullName>
    </submittedName>
</protein>
<evidence type="ECO:0000313" key="1">
    <source>
        <dbReference type="EMBL" id="KRY40362.1"/>
    </source>
</evidence>
<organism evidence="1 2">
    <name type="scientific">Trichinella spiralis</name>
    <name type="common">Trichina worm</name>
    <dbReference type="NCBI Taxonomy" id="6334"/>
    <lineage>
        <taxon>Eukaryota</taxon>
        <taxon>Metazoa</taxon>
        <taxon>Ecdysozoa</taxon>
        <taxon>Nematoda</taxon>
        <taxon>Enoplea</taxon>
        <taxon>Dorylaimia</taxon>
        <taxon>Trichinellida</taxon>
        <taxon>Trichinellidae</taxon>
        <taxon>Trichinella</taxon>
    </lineage>
</organism>
<gene>
    <name evidence="1" type="ORF">T01_668</name>
</gene>
<sequence length="361" mass="38891">MLNLIRIVLHSVCGRSFRNLVLAKMTPSGCCNKSRLEKRIIKSRSRSKSPASSKLNSSTLKIQQKNATRKLCTSVRLKLPVFSSPRSCRSSRSPSPKQFSKVIDETSQQAFNHLLKGSSRKRPHQSFSDNFKKYNLWPFLKEGRIDIVDDMCASEAKKPLLDKTVKLSGDDVSENGLSEVKPSQLDSAVVAQKDSDPEKPFQLNSFLATNGTTVSEQVSNCSTSAFTTVTTSVTPSLGVSHAASSAPMPFCFGSAAVSLSLSSTSASIVPFTTSTTIFSSPIISTNFNFTNSQFPTSGFRFGASTSLPNSTTASNSTLTPNAGCNTGANPTIGTIQNPVFTFGGPLFSASKVSTPSRRRRR</sequence>
<dbReference type="InParanoid" id="A0A0V1BTU1"/>
<dbReference type="AlphaFoldDB" id="A0A0V1BTU1"/>
<dbReference type="OrthoDB" id="5919679at2759"/>